<dbReference type="PANTHER" id="PTHR30337:SF0">
    <property type="entry name" value="NUCLEASE SBCCD SUBUNIT D"/>
    <property type="match status" value="1"/>
</dbReference>
<comment type="function">
    <text evidence="7">SbcCD cleaves DNA hairpin structures. These structures can inhibit DNA replication and are intermediates in certain DNA recombination reactions. The complex acts as a 3'-&gt;5' double strand exonuclease that can open hairpins. It also has a 5' single-strand endonuclease activity.</text>
</comment>
<evidence type="ECO:0000313" key="10">
    <source>
        <dbReference type="EMBL" id="GLX86577.1"/>
    </source>
</evidence>
<dbReference type="CDD" id="cd00840">
    <property type="entry name" value="MPP_Mre11_N"/>
    <property type="match status" value="1"/>
</dbReference>
<keyword evidence="4 7" id="KW-0540">Nuclease</keyword>
<name>A0ABQ6HEP0_9GAMM</name>
<keyword evidence="7" id="KW-0235">DNA replication</keyword>
<dbReference type="Pfam" id="PF12320">
    <property type="entry name" value="SbcD_C"/>
    <property type="match status" value="1"/>
</dbReference>
<dbReference type="SUPFAM" id="SSF56300">
    <property type="entry name" value="Metallo-dependent phosphatases"/>
    <property type="match status" value="1"/>
</dbReference>
<dbReference type="InterPro" id="IPR041796">
    <property type="entry name" value="Mre11_N"/>
</dbReference>
<comment type="caution">
    <text evidence="10">The sequence shown here is derived from an EMBL/GenBank/DDBJ whole genome shotgun (WGS) entry which is preliminary data.</text>
</comment>
<reference evidence="10 11" key="1">
    <citation type="submission" date="2023-03" db="EMBL/GenBank/DDBJ databases">
        <title>Thalassotalea loyana LMG 22536T draft genome sequence.</title>
        <authorList>
            <person name="Sawabe T."/>
        </authorList>
    </citation>
    <scope>NUCLEOTIDE SEQUENCE [LARGE SCALE GENOMIC DNA]</scope>
    <source>
        <strain evidence="10 11">LMG 22536</strain>
    </source>
</reference>
<accession>A0ABQ6HEP0</accession>
<keyword evidence="7" id="KW-0255">Endonuclease</keyword>
<dbReference type="InterPro" id="IPR004593">
    <property type="entry name" value="SbcD"/>
</dbReference>
<evidence type="ECO:0000256" key="1">
    <source>
        <dbReference type="ARBA" id="ARBA00010555"/>
    </source>
</evidence>
<dbReference type="InterPro" id="IPR026843">
    <property type="entry name" value="SbcD_C"/>
</dbReference>
<evidence type="ECO:0000256" key="5">
    <source>
        <dbReference type="ARBA" id="ARBA00022801"/>
    </source>
</evidence>
<gene>
    <name evidence="7 10" type="primary">sbcD</name>
    <name evidence="10" type="ORF">tloyanaT_28300</name>
</gene>
<evidence type="ECO:0000256" key="3">
    <source>
        <dbReference type="ARBA" id="ARBA00013365"/>
    </source>
</evidence>
<sequence length="416" mass="46757">MRLLHTSDWHLGQYFYGKSRANEHQAFLTWLLKQATEVSADVILVAGDIFDTANPPSYAREMYFDFIAKVNQIGCQLIVVAGNHDSAAMLGESKQVLSHLNTHVVTHVEGNKPENILIKNSLGDPLGVVCAIPFIRPRDVVKSVAGQNAQEKQRHLQQAIATHYQTCFEQAKTLISSNALPVVGTGHLTTVGASTSDSVRDIYIGTLDAFPADGFPNFDYLALGHIHQSQKVAKSERIRYCGSPIALSFDEAKQQKYVHLVDVDSQTCEVERIEVPTSQQLIMLNESVEDIKNQVLSVIASFDIPLDELKNRPVWLDIEVNSDEYHHDIAQRIDNHLSELPVEVLRVRRSKAQRIALMEKREKVVLEELDVSDVFNQRLAKEGDMDISTDVSAEQNQRMTVLYQQMVEKVQTQEES</sequence>
<dbReference type="Pfam" id="PF00149">
    <property type="entry name" value="Metallophos"/>
    <property type="match status" value="1"/>
</dbReference>
<evidence type="ECO:0000313" key="11">
    <source>
        <dbReference type="Proteomes" id="UP001157134"/>
    </source>
</evidence>
<dbReference type="Gene3D" id="3.60.21.10">
    <property type="match status" value="1"/>
</dbReference>
<evidence type="ECO:0000256" key="4">
    <source>
        <dbReference type="ARBA" id="ARBA00022722"/>
    </source>
</evidence>
<dbReference type="NCBIfam" id="NF008206">
    <property type="entry name" value="PRK10966.1"/>
    <property type="match status" value="1"/>
</dbReference>
<keyword evidence="7" id="KW-0233">DNA recombination</keyword>
<evidence type="ECO:0000256" key="2">
    <source>
        <dbReference type="ARBA" id="ARBA00011322"/>
    </source>
</evidence>
<evidence type="ECO:0000259" key="9">
    <source>
        <dbReference type="Pfam" id="PF12320"/>
    </source>
</evidence>
<feature type="domain" description="Calcineurin-like phosphoesterase" evidence="8">
    <location>
        <begin position="1"/>
        <end position="228"/>
    </location>
</feature>
<proteinExistence type="inferred from homology"/>
<evidence type="ECO:0000256" key="6">
    <source>
        <dbReference type="ARBA" id="ARBA00022839"/>
    </source>
</evidence>
<keyword evidence="5 7" id="KW-0378">Hydrolase</keyword>
<dbReference type="EMBL" id="BSSV01000006">
    <property type="protein sequence ID" value="GLX86577.1"/>
    <property type="molecule type" value="Genomic_DNA"/>
</dbReference>
<dbReference type="InterPro" id="IPR029052">
    <property type="entry name" value="Metallo-depent_PP-like"/>
</dbReference>
<keyword evidence="11" id="KW-1185">Reference proteome</keyword>
<organism evidence="10 11">
    <name type="scientific">Thalassotalea loyana</name>
    <dbReference type="NCBI Taxonomy" id="280483"/>
    <lineage>
        <taxon>Bacteria</taxon>
        <taxon>Pseudomonadati</taxon>
        <taxon>Pseudomonadota</taxon>
        <taxon>Gammaproteobacteria</taxon>
        <taxon>Alteromonadales</taxon>
        <taxon>Colwelliaceae</taxon>
        <taxon>Thalassotalea</taxon>
    </lineage>
</organism>
<evidence type="ECO:0000259" key="8">
    <source>
        <dbReference type="Pfam" id="PF00149"/>
    </source>
</evidence>
<feature type="domain" description="Nuclease SbcCD subunit D C-terminal" evidence="9">
    <location>
        <begin position="279"/>
        <end position="382"/>
    </location>
</feature>
<dbReference type="RefSeq" id="WP_284299736.1">
    <property type="nucleotide sequence ID" value="NZ_BSSV01000006.1"/>
</dbReference>
<keyword evidence="6 7" id="KW-0269">Exonuclease</keyword>
<dbReference type="NCBIfam" id="TIGR00619">
    <property type="entry name" value="sbcd"/>
    <property type="match status" value="1"/>
</dbReference>
<dbReference type="Gene3D" id="3.30.160.720">
    <property type="match status" value="1"/>
</dbReference>
<dbReference type="PANTHER" id="PTHR30337">
    <property type="entry name" value="COMPONENT OF ATP-DEPENDENT DSDNA EXONUCLEASE"/>
    <property type="match status" value="1"/>
</dbReference>
<dbReference type="Proteomes" id="UP001157134">
    <property type="component" value="Unassembled WGS sequence"/>
</dbReference>
<protein>
    <recommendedName>
        <fullName evidence="3 7">Nuclease SbcCD subunit D</fullName>
    </recommendedName>
</protein>
<dbReference type="InterPro" id="IPR050535">
    <property type="entry name" value="DNA_Repair-Maintenance_Comp"/>
</dbReference>
<comment type="subunit">
    <text evidence="2 7">Heterodimer of SbcC and SbcD.</text>
</comment>
<evidence type="ECO:0000256" key="7">
    <source>
        <dbReference type="RuleBase" id="RU363069"/>
    </source>
</evidence>
<dbReference type="InterPro" id="IPR004843">
    <property type="entry name" value="Calcineurin-like_PHP"/>
</dbReference>
<comment type="similarity">
    <text evidence="1 7">Belongs to the SbcD family.</text>
</comment>